<protein>
    <submittedName>
        <fullName evidence="1">Uncharacterized protein</fullName>
    </submittedName>
</protein>
<evidence type="ECO:0000313" key="1">
    <source>
        <dbReference type="EMBL" id="GGN40415.1"/>
    </source>
</evidence>
<reference evidence="1" key="2">
    <citation type="submission" date="2020-09" db="EMBL/GenBank/DDBJ databases">
        <authorList>
            <person name="Sun Q."/>
            <person name="Zhou Y."/>
        </authorList>
    </citation>
    <scope>NUCLEOTIDE SEQUENCE</scope>
    <source>
        <strain evidence="1">CGMCC 4.7110</strain>
    </source>
</reference>
<name>A0A917XNG5_9ACTN</name>
<organism evidence="1 2">
    <name type="scientific">Streptomyces fuscichromogenes</name>
    <dbReference type="NCBI Taxonomy" id="1324013"/>
    <lineage>
        <taxon>Bacteria</taxon>
        <taxon>Bacillati</taxon>
        <taxon>Actinomycetota</taxon>
        <taxon>Actinomycetes</taxon>
        <taxon>Kitasatosporales</taxon>
        <taxon>Streptomycetaceae</taxon>
        <taxon>Streptomyces</taxon>
    </lineage>
</organism>
<evidence type="ECO:0000313" key="2">
    <source>
        <dbReference type="Proteomes" id="UP000653411"/>
    </source>
</evidence>
<sequence>MLLMVDFTGPMMQPVHDVLAEAYSDSARCLVDALHYALGSVDPAEPTTPVAEPVQRQRAAADSARRLDDADRTCLAERGTKPLSLADMTALVTGVAVLRLAADAVVSLWRHAGPTDTTTDQFDARRAVLGAASRVMEWYCGFAASLGRKAPVPDPAQLRPESAARLVESVRTDLVDGRGQATATAVRVIWTGDHVDVARRLQPGLVAAAQGNDVR</sequence>
<comment type="caution">
    <text evidence="1">The sequence shown here is derived from an EMBL/GenBank/DDBJ whole genome shotgun (WGS) entry which is preliminary data.</text>
</comment>
<accession>A0A917XNG5</accession>
<dbReference type="Proteomes" id="UP000653411">
    <property type="component" value="Unassembled WGS sequence"/>
</dbReference>
<keyword evidence="2" id="KW-1185">Reference proteome</keyword>
<reference evidence="1" key="1">
    <citation type="journal article" date="2014" name="Int. J. Syst. Evol. Microbiol.">
        <title>Complete genome sequence of Corynebacterium casei LMG S-19264T (=DSM 44701T), isolated from a smear-ripened cheese.</title>
        <authorList>
            <consortium name="US DOE Joint Genome Institute (JGI-PGF)"/>
            <person name="Walter F."/>
            <person name="Albersmeier A."/>
            <person name="Kalinowski J."/>
            <person name="Ruckert C."/>
        </authorList>
    </citation>
    <scope>NUCLEOTIDE SEQUENCE</scope>
    <source>
        <strain evidence="1">CGMCC 4.7110</strain>
    </source>
</reference>
<gene>
    <name evidence="1" type="ORF">GCM10011578_087840</name>
</gene>
<dbReference type="AlphaFoldDB" id="A0A917XNG5"/>
<proteinExistence type="predicted"/>
<dbReference type="EMBL" id="BMML01000032">
    <property type="protein sequence ID" value="GGN40415.1"/>
    <property type="molecule type" value="Genomic_DNA"/>
</dbReference>